<feature type="compositionally biased region" description="Polar residues" evidence="2">
    <location>
        <begin position="1436"/>
        <end position="1464"/>
    </location>
</feature>
<dbReference type="EMBL" id="SWKU01000033">
    <property type="protein sequence ID" value="KAF2995381.1"/>
    <property type="molecule type" value="Genomic_DNA"/>
</dbReference>
<sequence>MMPQRRHWCAVQSSISAFASSEESSAVRTFGLTRPSSAKTLEFKFDKGPSTRFPPSQKDAPASSPCVQPDTAIPSVESAEERKPQQDDVAIVKNMTVTHRSSPEQIVVSSTRSVSQDCQPPAQTEEPLNSGATEQVDLSADAIEPAHSEPSTKSDIQTRPHLASSLKKGTGKNGRQGRKRLLSGPLRPWPPRQEKVLPGTFSASSLIAGIDPEYGKGDTGAVKDVTSLIVECQSDENTVPENAPHGVRELSSVPEVTQRAQLEATATEPVPDGLLLTLAGYEPSRGVRGHNSKHVLPQRAQEISDDTIHYRPVAPESENTEFPPPANSIQNHINGQQTPPATDTVDQGATLKSQAREAGMHRTPPRKSHNSDSNRVTKSGKQNQSASGGPKILSGHPALPGMADFDTAFSNFRSVCLAEISQIESRHSSEITELKAVNVRLQETISHQSTTISEQRCQIDSEKHQHAKLAETAKSHQKYVSGLQKDHEKLRKLVASTEEQAKEALQAKIDEVVQEKEDLRVEFDSTVDILSKNHKALWDVTKETYTCYLAAQLREGRLQEQLEERALMHEEEKNRRIELENRLLPAVLNMQIQAKEGSTALLEALASLRTDFQVVSNEDERFRTTKECLSILEKLQGHPVLTHSDVRKVESTLRSLHERIESGFEALIVRNEHEPSPAESIRRSVKDQIQGLQEEILQHLQVVTDDNKARETVRSLRLELDAQTVQNKQLEQQIDTSHRADTSSRSKITQLEKRNEELQALSQKQHDMRQQSELAVMQLQGQLSKRTEAISLADNSTKQQKRLLREQKLEFRKYRSAVLLKVDELTETLEQLTTSLQNKDRECANLLRNMTKLKSKLDSTEMKRNKASCDLSLYKMSNGMLRQKNKDMTEAAGRTQDLLGLADQSNKQLEMERDRLTAEAEKLRESLRNSQYVETQLNIKGQTLLEQIHELQTANAASNESFQEDRDNMDARLQQMNVTHSAEIEELQSKLNLSEKAQEELKKELQQAEATSKQRAEQILQKTKEKWDDLVKYSRQDAESRVEKLMQEHEKERERLIDECKEDMQTCERDAESKMAACRQDADLRIENIRQETEKQLRAAEIPPSKTLDPDSQQSESAIEMFSASQDLRTAKTRKKVDRHSNSAMNIKHSHRQVVSRDGGSIIGTLDHHESGRDSTEDGFFEEEFESRFGTQASIQDQDAQSSLSGNENMLVPETQNFECAIERIANDVPDTQDFEGTFGACEVVPETQNVEPQQDTGTELSSISSEELSDMGQSLQRMSNSKRTHSKKSVSSNYATRTPETAESSTDSDAQTTLSQSRPKSQANTASRIMRPPVPEVSRRRNQPDPEFQHLVSTHSRHVSNVGNASAGTASTRDVVQEQMDRHHDPLHADKTASSQKRKSAVGAEESGSFKKFRNSAQPDGQRSSSASNSSASSVPSRTESTGRNTDVTGVQSSMSHRTSSQYPFIADSQRNVGRASKSNRRKQSKASQYSERFNQELDKP</sequence>
<evidence type="ECO:0000313" key="3">
    <source>
        <dbReference type="EMBL" id="KAF2995381.1"/>
    </source>
</evidence>
<feature type="coiled-coil region" evidence="1">
    <location>
        <begin position="984"/>
        <end position="1066"/>
    </location>
</feature>
<dbReference type="OrthoDB" id="3695378at2759"/>
<evidence type="ECO:0000256" key="1">
    <source>
        <dbReference type="SAM" id="Coils"/>
    </source>
</evidence>
<gene>
    <name evidence="3" type="ORF">E8E13_003993</name>
</gene>
<dbReference type="Proteomes" id="UP000801428">
    <property type="component" value="Unassembled WGS sequence"/>
</dbReference>
<comment type="caution">
    <text evidence="3">The sequence shown here is derived from an EMBL/GenBank/DDBJ whole genome shotgun (WGS) entry which is preliminary data.</text>
</comment>
<proteinExistence type="predicted"/>
<feature type="compositionally biased region" description="Polar residues" evidence="2">
    <location>
        <begin position="1290"/>
        <end position="1328"/>
    </location>
</feature>
<feature type="region of interest" description="Disordered" evidence="2">
    <location>
        <begin position="1247"/>
        <end position="1502"/>
    </location>
</feature>
<accession>A0A9P4W704</accession>
<feature type="coiled-coil region" evidence="1">
    <location>
        <begin position="899"/>
        <end position="926"/>
    </location>
</feature>
<feature type="region of interest" description="Disordered" evidence="2">
    <location>
        <begin position="146"/>
        <end position="197"/>
    </location>
</feature>
<feature type="region of interest" description="Disordered" evidence="2">
    <location>
        <begin position="41"/>
        <end position="131"/>
    </location>
</feature>
<reference evidence="3" key="1">
    <citation type="submission" date="2019-04" db="EMBL/GenBank/DDBJ databases">
        <title>Sequencing of skin fungus with MAO and IRED activity.</title>
        <authorList>
            <person name="Marsaioli A.J."/>
            <person name="Bonatto J.M.C."/>
            <person name="Reis Junior O."/>
        </authorList>
    </citation>
    <scope>NUCLEOTIDE SEQUENCE</scope>
    <source>
        <strain evidence="3">30M1</strain>
    </source>
</reference>
<evidence type="ECO:0000256" key="2">
    <source>
        <dbReference type="SAM" id="MobiDB-lite"/>
    </source>
</evidence>
<feature type="compositionally biased region" description="Basic and acidic residues" evidence="2">
    <location>
        <begin position="1376"/>
        <end position="1392"/>
    </location>
</feature>
<feature type="compositionally biased region" description="Polar residues" evidence="2">
    <location>
        <begin position="1352"/>
        <end position="1375"/>
    </location>
</feature>
<feature type="compositionally biased region" description="Polar residues" evidence="2">
    <location>
        <begin position="371"/>
        <end position="387"/>
    </location>
</feature>
<evidence type="ECO:0000313" key="4">
    <source>
        <dbReference type="Proteomes" id="UP000801428"/>
    </source>
</evidence>
<feature type="compositionally biased region" description="Polar residues" evidence="2">
    <location>
        <begin position="327"/>
        <end position="353"/>
    </location>
</feature>
<organism evidence="3 4">
    <name type="scientific">Curvularia kusanoi</name>
    <name type="common">Cochliobolus kusanoi</name>
    <dbReference type="NCBI Taxonomy" id="90978"/>
    <lineage>
        <taxon>Eukaryota</taxon>
        <taxon>Fungi</taxon>
        <taxon>Dikarya</taxon>
        <taxon>Ascomycota</taxon>
        <taxon>Pezizomycotina</taxon>
        <taxon>Dothideomycetes</taxon>
        <taxon>Pleosporomycetidae</taxon>
        <taxon>Pleosporales</taxon>
        <taxon>Pleosporineae</taxon>
        <taxon>Pleosporaceae</taxon>
        <taxon>Curvularia</taxon>
    </lineage>
</organism>
<feature type="region of interest" description="Disordered" evidence="2">
    <location>
        <begin position="315"/>
        <end position="398"/>
    </location>
</feature>
<feature type="coiled-coil region" evidence="1">
    <location>
        <begin position="822"/>
        <end position="863"/>
    </location>
</feature>
<feature type="compositionally biased region" description="Polar residues" evidence="2">
    <location>
        <begin position="1247"/>
        <end position="1259"/>
    </location>
</feature>
<keyword evidence="1" id="KW-0175">Coiled coil</keyword>
<feature type="compositionally biased region" description="Polar residues" evidence="2">
    <location>
        <begin position="95"/>
        <end position="131"/>
    </location>
</feature>
<protein>
    <submittedName>
        <fullName evidence="3">Uncharacterized protein</fullName>
    </submittedName>
</protein>
<keyword evidence="4" id="KW-1185">Reference proteome</keyword>
<name>A0A9P4W704_CURKU</name>
<feature type="coiled-coil region" evidence="1">
    <location>
        <begin position="713"/>
        <end position="771"/>
    </location>
</feature>
<feature type="coiled-coil region" evidence="1">
    <location>
        <begin position="480"/>
        <end position="522"/>
    </location>
</feature>
<feature type="compositionally biased region" description="Basic and acidic residues" evidence="2">
    <location>
        <begin position="146"/>
        <end position="158"/>
    </location>
</feature>
<feature type="compositionally biased region" description="Low complexity" evidence="2">
    <location>
        <begin position="1425"/>
        <end position="1435"/>
    </location>
</feature>
<feature type="compositionally biased region" description="Basic and acidic residues" evidence="2">
    <location>
        <begin position="1338"/>
        <end position="1349"/>
    </location>
</feature>